<evidence type="ECO:0000313" key="3">
    <source>
        <dbReference type="Proteomes" id="UP000657006"/>
    </source>
</evidence>
<dbReference type="Proteomes" id="UP000657006">
    <property type="component" value="Unassembled WGS sequence"/>
</dbReference>
<evidence type="ECO:0000313" key="2">
    <source>
        <dbReference type="EMBL" id="MBC8542470.1"/>
    </source>
</evidence>
<organism evidence="2 3">
    <name type="scientific">Bianquea renquensis</name>
    <dbReference type="NCBI Taxonomy" id="2763661"/>
    <lineage>
        <taxon>Bacteria</taxon>
        <taxon>Bacillati</taxon>
        <taxon>Bacillota</taxon>
        <taxon>Clostridia</taxon>
        <taxon>Eubacteriales</taxon>
        <taxon>Bianqueaceae</taxon>
        <taxon>Bianquea</taxon>
    </lineage>
</organism>
<accession>A0A926DNX1</accession>
<protein>
    <submittedName>
        <fullName evidence="2">Uncharacterized protein</fullName>
    </submittedName>
</protein>
<feature type="chain" id="PRO_5038897226" evidence="1">
    <location>
        <begin position="24"/>
        <end position="141"/>
    </location>
</feature>
<proteinExistence type="predicted"/>
<name>A0A926DNX1_9FIRM</name>
<sequence length="141" mass="16161">MMRRGVGFFVFIILVFLAGCNSAQSPTSALDLVDREVDWKKLDAVQVQFEQTYVDIEDIEGLRGILDDVILDDEPQPASKGWTFALRFGKSCPSALTLTKVSEKRYQIEYKDLEYKVNEHGPEVFEYLLDIFQQQGIQIHP</sequence>
<dbReference type="EMBL" id="JACRSQ010000002">
    <property type="protein sequence ID" value="MBC8542470.1"/>
    <property type="molecule type" value="Genomic_DNA"/>
</dbReference>
<keyword evidence="1" id="KW-0732">Signal</keyword>
<dbReference type="AlphaFoldDB" id="A0A926DNX1"/>
<evidence type="ECO:0000256" key="1">
    <source>
        <dbReference type="SAM" id="SignalP"/>
    </source>
</evidence>
<feature type="signal peptide" evidence="1">
    <location>
        <begin position="1"/>
        <end position="23"/>
    </location>
</feature>
<keyword evidence="3" id="KW-1185">Reference proteome</keyword>
<dbReference type="PROSITE" id="PS51257">
    <property type="entry name" value="PROKAR_LIPOPROTEIN"/>
    <property type="match status" value="1"/>
</dbReference>
<reference evidence="2" key="1">
    <citation type="submission" date="2020-08" db="EMBL/GenBank/DDBJ databases">
        <title>Genome public.</title>
        <authorList>
            <person name="Liu C."/>
            <person name="Sun Q."/>
        </authorList>
    </citation>
    <scope>NUCLEOTIDE SEQUENCE</scope>
    <source>
        <strain evidence="2">NSJ-32</strain>
    </source>
</reference>
<gene>
    <name evidence="2" type="ORF">H8730_02765</name>
</gene>
<dbReference type="RefSeq" id="WP_249289333.1">
    <property type="nucleotide sequence ID" value="NZ_JACRSQ010000002.1"/>
</dbReference>
<comment type="caution">
    <text evidence="2">The sequence shown here is derived from an EMBL/GenBank/DDBJ whole genome shotgun (WGS) entry which is preliminary data.</text>
</comment>